<dbReference type="AlphaFoldDB" id="A0AAD2K0P7"/>
<evidence type="ECO:0000313" key="2">
    <source>
        <dbReference type="Proteomes" id="UP001295794"/>
    </source>
</evidence>
<dbReference type="EMBL" id="CAVNYO010000181">
    <property type="protein sequence ID" value="CAK5272485.1"/>
    <property type="molecule type" value="Genomic_DNA"/>
</dbReference>
<name>A0AAD2K0P7_9AGAR</name>
<accession>A0AAD2K0P7</accession>
<evidence type="ECO:0000313" key="1">
    <source>
        <dbReference type="EMBL" id="CAK5272485.1"/>
    </source>
</evidence>
<organism evidence="1 2">
    <name type="scientific">Mycena citricolor</name>
    <dbReference type="NCBI Taxonomy" id="2018698"/>
    <lineage>
        <taxon>Eukaryota</taxon>
        <taxon>Fungi</taxon>
        <taxon>Dikarya</taxon>
        <taxon>Basidiomycota</taxon>
        <taxon>Agaricomycotina</taxon>
        <taxon>Agaricomycetes</taxon>
        <taxon>Agaricomycetidae</taxon>
        <taxon>Agaricales</taxon>
        <taxon>Marasmiineae</taxon>
        <taxon>Mycenaceae</taxon>
        <taxon>Mycena</taxon>
    </lineage>
</organism>
<sequence>THPSDPPRILVSSGTCRKRLRWYMNATYDNKWGGTVYASGGPRLPCILDTDRRPTNLAAR</sequence>
<comment type="caution">
    <text evidence="1">The sequence shown here is derived from an EMBL/GenBank/DDBJ whole genome shotgun (WGS) entry which is preliminary data.</text>
</comment>
<proteinExistence type="predicted"/>
<feature type="non-terminal residue" evidence="1">
    <location>
        <position position="1"/>
    </location>
</feature>
<gene>
    <name evidence="1" type="ORF">MYCIT1_LOCUS18144</name>
</gene>
<keyword evidence="2" id="KW-1185">Reference proteome</keyword>
<dbReference type="Proteomes" id="UP001295794">
    <property type="component" value="Unassembled WGS sequence"/>
</dbReference>
<reference evidence="1" key="1">
    <citation type="submission" date="2023-11" db="EMBL/GenBank/DDBJ databases">
        <authorList>
            <person name="De Vega J J."/>
            <person name="De Vega J J."/>
        </authorList>
    </citation>
    <scope>NUCLEOTIDE SEQUENCE</scope>
</reference>
<protein>
    <submittedName>
        <fullName evidence="1">Uncharacterized protein</fullName>
    </submittedName>
</protein>